<dbReference type="Proteomes" id="UP000274920">
    <property type="component" value="Unassembled WGS sequence"/>
</dbReference>
<gene>
    <name evidence="2" type="ORF">EBB54_04075</name>
</gene>
<dbReference type="AlphaFoldDB" id="A0A3R8JKW4"/>
<evidence type="ECO:0000313" key="2">
    <source>
        <dbReference type="EMBL" id="RRK30643.1"/>
    </source>
</evidence>
<dbReference type="RefSeq" id="WP_125126449.1">
    <property type="nucleotide sequence ID" value="NZ_RHJS01000002.1"/>
</dbReference>
<feature type="region of interest" description="Disordered" evidence="1">
    <location>
        <begin position="53"/>
        <end position="75"/>
    </location>
</feature>
<reference evidence="2" key="1">
    <citation type="submission" date="2018-10" db="EMBL/GenBank/DDBJ databases">
        <title>Schaedlerella arabinophila gen. nov. sp. nov., isolated from the mouse intestinal tract and comparative analysis with the genome of the closely related altered Schaedler flora strain ASF502.</title>
        <authorList>
            <person name="Miyake S."/>
            <person name="Soh M."/>
            <person name="Seedorf H."/>
        </authorList>
    </citation>
    <scope>NUCLEOTIDE SEQUENCE [LARGE SCALE GENOMIC DNA]</scope>
    <source>
        <strain evidence="2">DSM 106076</strain>
    </source>
</reference>
<protein>
    <submittedName>
        <fullName evidence="2">Uncharacterized protein</fullName>
    </submittedName>
</protein>
<comment type="caution">
    <text evidence="2">The sequence shown here is derived from an EMBL/GenBank/DDBJ whole genome shotgun (WGS) entry which is preliminary data.</text>
</comment>
<accession>A0A3R8JKW4</accession>
<sequence length="75" mass="8848">MTASTVEIMNRGMKCLTEQMGIIEAERFISIIIREKFDYTKWQREYFDAKTPEEISREASQYEQSHPFPGNAVRL</sequence>
<evidence type="ECO:0000313" key="3">
    <source>
        <dbReference type="Proteomes" id="UP000274920"/>
    </source>
</evidence>
<name>A0A3R8JKW4_9FIRM</name>
<organism evidence="2 3">
    <name type="scientific">Schaedlerella arabinosiphila</name>
    <dbReference type="NCBI Taxonomy" id="2044587"/>
    <lineage>
        <taxon>Bacteria</taxon>
        <taxon>Bacillati</taxon>
        <taxon>Bacillota</taxon>
        <taxon>Clostridia</taxon>
        <taxon>Lachnospirales</taxon>
        <taxon>Lachnospiraceae</taxon>
        <taxon>Schaedlerella</taxon>
    </lineage>
</organism>
<proteinExistence type="predicted"/>
<dbReference type="EMBL" id="RHJS01000002">
    <property type="protein sequence ID" value="RRK30643.1"/>
    <property type="molecule type" value="Genomic_DNA"/>
</dbReference>
<keyword evidence="3" id="KW-1185">Reference proteome</keyword>
<evidence type="ECO:0000256" key="1">
    <source>
        <dbReference type="SAM" id="MobiDB-lite"/>
    </source>
</evidence>